<dbReference type="SUPFAM" id="SSF56801">
    <property type="entry name" value="Acetyl-CoA synthetase-like"/>
    <property type="match status" value="1"/>
</dbReference>
<dbReference type="PANTHER" id="PTHR36932">
    <property type="entry name" value="CAPSULAR POLYSACCHARIDE BIOSYNTHESIS PROTEIN"/>
    <property type="match status" value="1"/>
</dbReference>
<dbReference type="Gene3D" id="3.40.50.12780">
    <property type="entry name" value="N-terminal domain of ligase-like"/>
    <property type="match status" value="1"/>
</dbReference>
<accession>A0A0F9RUI2</accession>
<dbReference type="PANTHER" id="PTHR36932:SF1">
    <property type="entry name" value="CAPSULAR POLYSACCHARIDE BIOSYNTHESIS PROTEIN"/>
    <property type="match status" value="1"/>
</dbReference>
<organism evidence="1">
    <name type="scientific">marine sediment metagenome</name>
    <dbReference type="NCBI Taxonomy" id="412755"/>
    <lineage>
        <taxon>unclassified sequences</taxon>
        <taxon>metagenomes</taxon>
        <taxon>ecological metagenomes</taxon>
    </lineage>
</organism>
<dbReference type="InterPro" id="IPR042099">
    <property type="entry name" value="ANL_N_sf"/>
</dbReference>
<reference evidence="1" key="1">
    <citation type="journal article" date="2015" name="Nature">
        <title>Complex archaea that bridge the gap between prokaryotes and eukaryotes.</title>
        <authorList>
            <person name="Spang A."/>
            <person name="Saw J.H."/>
            <person name="Jorgensen S.L."/>
            <person name="Zaremba-Niedzwiedzka K."/>
            <person name="Martijn J."/>
            <person name="Lind A.E."/>
            <person name="van Eijk R."/>
            <person name="Schleper C."/>
            <person name="Guy L."/>
            <person name="Ettema T.J."/>
        </authorList>
    </citation>
    <scope>NUCLEOTIDE SEQUENCE</scope>
</reference>
<sequence>MNPWLVRQIVFPLHEILCGRRTMRVYRRLRRSQWWSTDQLRQLQLDKLCRLVGVALSNSDFYADFAGLDRSWRPQTLDDLQRLPLLDKATISAHRGDLVNRGVPGGARRYRTGGSSGEPMIFYFDKLRQAFDKAARIRAHDWWGLRLGQREAHIWNAPIELDGTGRLKRLRDTLTNERIFPVSTLGPKTIHAFTAALKRFAPRCVFGYPSAIEMLCTLSAAAGIRLDEMPVRAVFLTGEVLYDHQRTIISEAFGGAAVANNYGSREAGFVAHECPQGRMHITSENVIVEVLRDGRPAQPGQDGEIVVTQLDCLAMPFIRYRTSDVGQLSDDPCPCQRGLEIMTVVKGRSNDFLVAPDGHIVHGSAVHAALSGTPGIVRFQLLQQADYHVTILLTTDDQFTPGSERAIADEIAHRLGDRASVSVEFRDEIAPGPAGKYRYIISDLSSLTRRAAPAR</sequence>
<gene>
    <name evidence="1" type="ORF">LCGC14_0931040</name>
</gene>
<evidence type="ECO:0000313" key="1">
    <source>
        <dbReference type="EMBL" id="KKN20883.1"/>
    </source>
</evidence>
<protein>
    <recommendedName>
        <fullName evidence="2">AMP-dependent synthetase/ligase domain-containing protein</fullName>
    </recommendedName>
</protein>
<comment type="caution">
    <text evidence="1">The sequence shown here is derived from an EMBL/GenBank/DDBJ whole genome shotgun (WGS) entry which is preliminary data.</text>
</comment>
<dbReference type="InterPro" id="IPR053158">
    <property type="entry name" value="CapK_Type1_Caps_Biosynth"/>
</dbReference>
<name>A0A0F9RUI2_9ZZZZ</name>
<dbReference type="EMBL" id="LAZR01003199">
    <property type="protein sequence ID" value="KKN20883.1"/>
    <property type="molecule type" value="Genomic_DNA"/>
</dbReference>
<evidence type="ECO:0008006" key="2">
    <source>
        <dbReference type="Google" id="ProtNLM"/>
    </source>
</evidence>
<proteinExistence type="predicted"/>
<dbReference type="AlphaFoldDB" id="A0A0F9RUI2"/>